<evidence type="ECO:0000313" key="4">
    <source>
        <dbReference type="EMBL" id="MDT7519011.1"/>
    </source>
</evidence>
<feature type="signal peptide" evidence="1">
    <location>
        <begin position="1"/>
        <end position="33"/>
    </location>
</feature>
<dbReference type="Pfam" id="PF04453">
    <property type="entry name" value="LptD"/>
    <property type="match status" value="1"/>
</dbReference>
<keyword evidence="1" id="KW-0998">Cell outer membrane</keyword>
<dbReference type="Gene3D" id="2.60.450.10">
    <property type="entry name" value="Lipopolysaccharide (LPS) transport protein A like domain"/>
    <property type="match status" value="1"/>
</dbReference>
<comment type="subunit">
    <text evidence="1">Component of the lipopolysaccharide transport and assembly complex. Interacts with LptE and LptA.</text>
</comment>
<accession>A0ABU3KMI0</accession>
<evidence type="ECO:0000313" key="5">
    <source>
        <dbReference type="Proteomes" id="UP001321700"/>
    </source>
</evidence>
<evidence type="ECO:0000256" key="1">
    <source>
        <dbReference type="HAMAP-Rule" id="MF_01411"/>
    </source>
</evidence>
<dbReference type="Pfam" id="PF19838">
    <property type="entry name" value="LptD_2"/>
    <property type="match status" value="1"/>
</dbReference>
<keyword evidence="1" id="KW-0732">Signal</keyword>
<dbReference type="Proteomes" id="UP001321700">
    <property type="component" value="Unassembled WGS sequence"/>
</dbReference>
<dbReference type="HAMAP" id="MF_01411">
    <property type="entry name" value="LPS_assembly_LptD"/>
    <property type="match status" value="1"/>
</dbReference>
<dbReference type="InterPro" id="IPR007543">
    <property type="entry name" value="LptD_C"/>
</dbReference>
<keyword evidence="5" id="KW-1185">Reference proteome</keyword>
<keyword evidence="1" id="KW-0472">Membrane</keyword>
<dbReference type="InterPro" id="IPR050218">
    <property type="entry name" value="LptD"/>
</dbReference>
<proteinExistence type="inferred from homology"/>
<protein>
    <recommendedName>
        <fullName evidence="1">LPS-assembly protein LptD</fullName>
    </recommendedName>
</protein>
<dbReference type="InterPro" id="IPR020889">
    <property type="entry name" value="LipoPS_assembly_LptD"/>
</dbReference>
<comment type="subcellular location">
    <subcellularLocation>
        <location evidence="1">Cell outer membrane</location>
    </subcellularLocation>
</comment>
<dbReference type="RefSeq" id="WP_313874721.1">
    <property type="nucleotide sequence ID" value="NZ_JAVBIK010000001.1"/>
</dbReference>
<evidence type="ECO:0000259" key="3">
    <source>
        <dbReference type="Pfam" id="PF19838"/>
    </source>
</evidence>
<name>A0ABU3KMI0_9BURK</name>
<comment type="function">
    <text evidence="1">Together with LptE, is involved in the assembly of lipopolysaccharide (LPS) at the surface of the outer membrane.</text>
</comment>
<organism evidence="4 5">
    <name type="scientific">Rhodoferax potami</name>
    <dbReference type="NCBI Taxonomy" id="3068338"/>
    <lineage>
        <taxon>Bacteria</taxon>
        <taxon>Pseudomonadati</taxon>
        <taxon>Pseudomonadota</taxon>
        <taxon>Betaproteobacteria</taxon>
        <taxon>Burkholderiales</taxon>
        <taxon>Comamonadaceae</taxon>
        <taxon>Rhodoferax</taxon>
    </lineage>
</organism>
<reference evidence="4 5" key="1">
    <citation type="submission" date="2023-08" db="EMBL/GenBank/DDBJ databases">
        <title>Rhodoferax potami sp. nov. and Rhodoferax mekongensis sp. nov., isolated from the Mekong River in Thailand.</title>
        <authorList>
            <person name="Kitikhun S."/>
            <person name="Charoenyingcharoen P."/>
            <person name="Siriarchawattana P."/>
            <person name="Likhitrattanapisal S."/>
            <person name="Nilsakha T."/>
            <person name="Chanpet A."/>
            <person name="Rattanawaree P."/>
            <person name="Ingsriswang S."/>
        </authorList>
    </citation>
    <scope>NUCLEOTIDE SEQUENCE [LARGE SCALE GENOMIC DNA]</scope>
    <source>
        <strain evidence="4 5">TBRC 17660</strain>
    </source>
</reference>
<feature type="domain" description="LptD C-terminal" evidence="2">
    <location>
        <begin position="308"/>
        <end position="675"/>
    </location>
</feature>
<comment type="caution">
    <text evidence="4">The sequence shown here is derived from an EMBL/GenBank/DDBJ whole genome shotgun (WGS) entry which is preliminary data.</text>
</comment>
<dbReference type="InterPro" id="IPR045659">
    <property type="entry name" value="LptD_2"/>
</dbReference>
<evidence type="ECO:0000259" key="2">
    <source>
        <dbReference type="Pfam" id="PF04453"/>
    </source>
</evidence>
<dbReference type="EMBL" id="JAVBIK010000001">
    <property type="protein sequence ID" value="MDT7519011.1"/>
    <property type="molecule type" value="Genomic_DNA"/>
</dbReference>
<gene>
    <name evidence="1" type="primary">lptD</name>
    <name evidence="4" type="ORF">RAE19_09850</name>
</gene>
<feature type="chain" id="PRO_5044921725" description="LPS-assembly protein LptD" evidence="1">
    <location>
        <begin position="34"/>
        <end position="787"/>
    </location>
</feature>
<feature type="domain" description="LPS-assembly protein LptD central" evidence="3">
    <location>
        <begin position="208"/>
        <end position="299"/>
    </location>
</feature>
<comment type="similarity">
    <text evidence="1">Belongs to the LptD family.</text>
</comment>
<sequence precursor="true">MCALPVGAPDCRPPLIRLVALVALACVQMSAQAQQEADQSPLKLIATPKLQEGLEATQLESAPTFLFGDTLTGRTDLETIVQGNAEMRKPGTVIKADRLEYYAPDDLARATGNVRINRNGNVFEGPALELKVEAFEGTFESPQYRFLQNGAHGDASKAVFLDESRTVVYGATYTTCRRKPGPDWVPEWVLRAADIEFDSGEDVGIAHGAYLHFMDVPILPVPAISFPLSDARKSGVMPPTIGLGDVNGTEVSVPYYWNIAPNRDATVTPTVMTARGVTVAGEFRYLEPTYSGVVRGNYMPADKLRSADRWGATLNQTGTLGADLGNAAYALNLNRVSDDNYWSDFASIGALTSRTLANDAVTTWSRSGYTVTGRALRWQTLQSSTSVITPPYDLTQLNVLRSQLNDRGFDWSVQGDLSQFESDRALTLQPNAQRMYGLAQVSRPFIAPEGFVTPKLQLHTSVYQFDSAISTGNRSADSTVPTFSLDSGLVFERDTGWNGRAMTQTLEPRLFYVRTPYRNQSYLPNYDTAASDFNFASIFTENAYVGHDKISDNNLATFGLTTRFLDAQTGEQLARFGVAQRYRFEDQRVTLSPAAEPALAGWSDILLGAGVNVSRQWGFDSTVQYNPLTSQSSRATVGARYTPSPYRVLNAAYRFQRSVSEQIDVSWQWPLNDLWGDAGSAAVPGGGLGEGRYYGVGRLNYSLNENRMVDTLLGVEYDAGCWLARVVIGRVQTSASSSTSSIKFELEFVGFTRVGVSPLQALKSNISRYQNLREPGGSKNSRFSNYE</sequence>
<dbReference type="PANTHER" id="PTHR30189">
    <property type="entry name" value="LPS-ASSEMBLY PROTEIN"/>
    <property type="match status" value="1"/>
</dbReference>
<dbReference type="PANTHER" id="PTHR30189:SF1">
    <property type="entry name" value="LPS-ASSEMBLY PROTEIN LPTD"/>
    <property type="match status" value="1"/>
</dbReference>
<comment type="caution">
    <text evidence="1">Lacks conserved residue(s) required for the propagation of feature annotation.</text>
</comment>